<dbReference type="KEGG" id="hhl:Halha_1358"/>
<feature type="site" description="Substrate discrimination" evidence="16">
    <location>
        <position position="14"/>
    </location>
</feature>
<dbReference type="SUPFAM" id="SSF100879">
    <property type="entry name" value="Lesion bypass DNA polymerase (Y-family), little finger domain"/>
    <property type="match status" value="1"/>
</dbReference>
<dbReference type="Pfam" id="PF11798">
    <property type="entry name" value="IMS_HHH"/>
    <property type="match status" value="1"/>
</dbReference>
<dbReference type="NCBIfam" id="NF010731">
    <property type="entry name" value="PRK14133.1"/>
    <property type="match status" value="1"/>
</dbReference>
<comment type="subcellular location">
    <subcellularLocation>
        <location evidence="1 16">Cytoplasm</location>
    </subcellularLocation>
</comment>
<dbReference type="GO" id="GO:0042276">
    <property type="term" value="P:error-prone translesion synthesis"/>
    <property type="evidence" value="ECO:0007669"/>
    <property type="project" value="TreeGrafter"/>
</dbReference>
<evidence type="ECO:0000256" key="3">
    <source>
        <dbReference type="ARBA" id="ARBA00011245"/>
    </source>
</evidence>
<dbReference type="Gene3D" id="1.10.150.20">
    <property type="entry name" value="5' to 3' exonuclease, C-terminal subdomain"/>
    <property type="match status" value="1"/>
</dbReference>
<evidence type="ECO:0000256" key="11">
    <source>
        <dbReference type="ARBA" id="ARBA00022842"/>
    </source>
</evidence>
<dbReference type="GO" id="GO:0006261">
    <property type="term" value="P:DNA-templated DNA replication"/>
    <property type="evidence" value="ECO:0007669"/>
    <property type="project" value="UniProtKB-UniRule"/>
</dbReference>
<evidence type="ECO:0000256" key="13">
    <source>
        <dbReference type="ARBA" id="ARBA00023125"/>
    </source>
</evidence>
<keyword evidence="5 16" id="KW-0963">Cytoplasm</keyword>
<comment type="subunit">
    <text evidence="3 16">Monomer.</text>
</comment>
<dbReference type="GO" id="GO:0003887">
    <property type="term" value="F:DNA-directed DNA polymerase activity"/>
    <property type="evidence" value="ECO:0007669"/>
    <property type="project" value="UniProtKB-UniRule"/>
</dbReference>
<dbReference type="InterPro" id="IPR050116">
    <property type="entry name" value="DNA_polymerase-Y"/>
</dbReference>
<dbReference type="GO" id="GO:0000287">
    <property type="term" value="F:magnesium ion binding"/>
    <property type="evidence" value="ECO:0007669"/>
    <property type="project" value="UniProtKB-UniRule"/>
</dbReference>
<dbReference type="EMBL" id="CP003359">
    <property type="protein sequence ID" value="AGB41303.1"/>
    <property type="molecule type" value="Genomic_DNA"/>
</dbReference>
<keyword evidence="9 16" id="KW-0479">Metal-binding</keyword>
<evidence type="ECO:0000256" key="12">
    <source>
        <dbReference type="ARBA" id="ARBA00022932"/>
    </source>
</evidence>
<keyword evidence="14 16" id="KW-0234">DNA repair</keyword>
<dbReference type="InterPro" id="IPR036775">
    <property type="entry name" value="DNA_pol_Y-fam_lit_finger_sf"/>
</dbReference>
<dbReference type="HAMAP" id="MF_01113">
    <property type="entry name" value="DNApol_IV"/>
    <property type="match status" value="1"/>
</dbReference>
<gene>
    <name evidence="16" type="primary">dinB</name>
    <name evidence="18" type="ordered locus">Halha_1358</name>
</gene>
<sequence length="353" mass="40168">MELDIIHIDMDAFYAAIEQRDNANLKNKPVIIGGKSKRGVVSTASYEAREYGIHSAMPIYKARQLCPHGVYLAPDHQKYKRVSAKIKNIFKKHTDLVEPLSLDEAYLDVGENKENSIKIARRIKRSVKNKLDLIASVGVSYNKYLAKLASDLNKPDGFKIISPTQVEEILYSLDVSQLWGVGPKTETKLQELGFYKIRDIATTNLQFLVSKLGKKGYQIYKLAQGEDNRKVTPPQTPKSIGKETTFKVDIKDKSKLSQYLTKLCNQVIMRAKDKEVKGKTVTLKLKYADFNEISRSKTVEEFFIKDEETLFKLATDLLAEIKLKDQVRLIGVTLSNLVTEDFKQLKLFNKLDI</sequence>
<name>L0KB65_HALHC</name>
<keyword evidence="4 16" id="KW-0515">Mutator protein</keyword>
<dbReference type="Gene3D" id="3.30.70.270">
    <property type="match status" value="1"/>
</dbReference>
<dbReference type="InterPro" id="IPR001126">
    <property type="entry name" value="UmuC"/>
</dbReference>
<keyword evidence="11 16" id="KW-0460">Magnesium</keyword>
<dbReference type="GO" id="GO:0009432">
    <property type="term" value="P:SOS response"/>
    <property type="evidence" value="ECO:0007669"/>
    <property type="project" value="TreeGrafter"/>
</dbReference>
<proteinExistence type="inferred from homology"/>
<keyword evidence="13 16" id="KW-0238">DNA-binding</keyword>
<dbReference type="Proteomes" id="UP000010880">
    <property type="component" value="Chromosome"/>
</dbReference>
<evidence type="ECO:0000256" key="2">
    <source>
        <dbReference type="ARBA" id="ARBA00010945"/>
    </source>
</evidence>
<dbReference type="InterPro" id="IPR022880">
    <property type="entry name" value="DNApol_IV"/>
</dbReference>
<dbReference type="CDD" id="cd03586">
    <property type="entry name" value="PolY_Pol_IV_kappa"/>
    <property type="match status" value="1"/>
</dbReference>
<evidence type="ECO:0000256" key="9">
    <source>
        <dbReference type="ARBA" id="ARBA00022723"/>
    </source>
</evidence>
<keyword evidence="6 16" id="KW-0808">Transferase</keyword>
<feature type="domain" description="UmuC" evidence="17">
    <location>
        <begin position="5"/>
        <end position="182"/>
    </location>
</feature>
<reference evidence="19" key="1">
    <citation type="submission" date="2012-02" db="EMBL/GenBank/DDBJ databases">
        <title>The complete genome of Halobacteroides halobius DSM 5150.</title>
        <authorList>
            <person name="Lucas S."/>
            <person name="Copeland A."/>
            <person name="Lapidus A."/>
            <person name="Glavina del Rio T."/>
            <person name="Dalin E."/>
            <person name="Tice H."/>
            <person name="Bruce D."/>
            <person name="Goodwin L."/>
            <person name="Pitluck S."/>
            <person name="Peters L."/>
            <person name="Mikhailova N."/>
            <person name="Gu W."/>
            <person name="Kyrpides N."/>
            <person name="Mavromatis K."/>
            <person name="Ivanova N."/>
            <person name="Brettin T."/>
            <person name="Detter J.C."/>
            <person name="Han C."/>
            <person name="Larimer F."/>
            <person name="Land M."/>
            <person name="Hauser L."/>
            <person name="Markowitz V."/>
            <person name="Cheng J.-F."/>
            <person name="Hugenholtz P."/>
            <person name="Woyke T."/>
            <person name="Wu D."/>
            <person name="Tindall B."/>
            <person name="Pomrenke H."/>
            <person name="Brambilla E."/>
            <person name="Klenk H.-P."/>
            <person name="Eisen J.A."/>
        </authorList>
    </citation>
    <scope>NUCLEOTIDE SEQUENCE [LARGE SCALE GENOMIC DNA]</scope>
    <source>
        <strain evidence="19">ATCC 35273 / DSM 5150 / MD-1</strain>
    </source>
</reference>
<dbReference type="STRING" id="748449.Halha_1358"/>
<dbReference type="Pfam" id="PF11799">
    <property type="entry name" value="IMS_C"/>
    <property type="match status" value="1"/>
</dbReference>
<dbReference type="GO" id="GO:0005829">
    <property type="term" value="C:cytosol"/>
    <property type="evidence" value="ECO:0007669"/>
    <property type="project" value="TreeGrafter"/>
</dbReference>
<dbReference type="Pfam" id="PF00817">
    <property type="entry name" value="IMS"/>
    <property type="match status" value="1"/>
</dbReference>
<keyword evidence="10 16" id="KW-0227">DNA damage</keyword>
<dbReference type="PANTHER" id="PTHR11076">
    <property type="entry name" value="DNA REPAIR POLYMERASE UMUC / TRANSFERASE FAMILY MEMBER"/>
    <property type="match status" value="1"/>
</dbReference>
<dbReference type="HOGENOM" id="CLU_012348_1_2_9"/>
<comment type="cofactor">
    <cofactor evidence="16">
        <name>Mg(2+)</name>
        <dbReference type="ChEBI" id="CHEBI:18420"/>
    </cofactor>
    <text evidence="16">Binds 2 magnesium ions per subunit.</text>
</comment>
<organism evidence="18 19">
    <name type="scientific">Halobacteroides halobius (strain ATCC 35273 / DSM 5150 / MD-1)</name>
    <dbReference type="NCBI Taxonomy" id="748449"/>
    <lineage>
        <taxon>Bacteria</taxon>
        <taxon>Bacillati</taxon>
        <taxon>Bacillota</taxon>
        <taxon>Clostridia</taxon>
        <taxon>Halanaerobiales</taxon>
        <taxon>Halobacteroidaceae</taxon>
        <taxon>Halobacteroides</taxon>
    </lineage>
</organism>
<evidence type="ECO:0000256" key="1">
    <source>
        <dbReference type="ARBA" id="ARBA00004496"/>
    </source>
</evidence>
<keyword evidence="19" id="KW-1185">Reference proteome</keyword>
<dbReference type="OrthoDB" id="9808813at2"/>
<comment type="similarity">
    <text evidence="2 16">Belongs to the DNA polymerase type-Y family.</text>
</comment>
<comment type="catalytic activity">
    <reaction evidence="15 16">
        <text>DNA(n) + a 2'-deoxyribonucleoside 5'-triphosphate = DNA(n+1) + diphosphate</text>
        <dbReference type="Rhea" id="RHEA:22508"/>
        <dbReference type="Rhea" id="RHEA-COMP:17339"/>
        <dbReference type="Rhea" id="RHEA-COMP:17340"/>
        <dbReference type="ChEBI" id="CHEBI:33019"/>
        <dbReference type="ChEBI" id="CHEBI:61560"/>
        <dbReference type="ChEBI" id="CHEBI:173112"/>
        <dbReference type="EC" id="2.7.7.7"/>
    </reaction>
</comment>
<dbReference type="PROSITE" id="PS50173">
    <property type="entry name" value="UMUC"/>
    <property type="match status" value="1"/>
</dbReference>
<accession>L0KB65</accession>
<dbReference type="InterPro" id="IPR024728">
    <property type="entry name" value="PolY_HhH_motif"/>
</dbReference>
<feature type="binding site" evidence="16">
    <location>
        <position position="103"/>
    </location>
    <ligand>
        <name>Mg(2+)</name>
        <dbReference type="ChEBI" id="CHEBI:18420"/>
    </ligand>
</feature>
<dbReference type="Gene3D" id="3.40.1170.60">
    <property type="match status" value="1"/>
</dbReference>
<evidence type="ECO:0000313" key="18">
    <source>
        <dbReference type="EMBL" id="AGB41303.1"/>
    </source>
</evidence>
<feature type="active site" evidence="16">
    <location>
        <position position="104"/>
    </location>
</feature>
<dbReference type="InterPro" id="IPR043128">
    <property type="entry name" value="Rev_trsase/Diguanyl_cyclase"/>
</dbReference>
<dbReference type="EC" id="2.7.7.7" evidence="16"/>
<evidence type="ECO:0000256" key="6">
    <source>
        <dbReference type="ARBA" id="ARBA00022679"/>
    </source>
</evidence>
<evidence type="ECO:0000256" key="5">
    <source>
        <dbReference type="ARBA" id="ARBA00022490"/>
    </source>
</evidence>
<dbReference type="InterPro" id="IPR017961">
    <property type="entry name" value="DNA_pol_Y-fam_little_finger"/>
</dbReference>
<evidence type="ECO:0000256" key="10">
    <source>
        <dbReference type="ARBA" id="ARBA00022763"/>
    </source>
</evidence>
<evidence type="ECO:0000256" key="8">
    <source>
        <dbReference type="ARBA" id="ARBA00022705"/>
    </source>
</evidence>
<keyword evidence="12 16" id="KW-0239">DNA-directed DNA polymerase</keyword>
<dbReference type="PATRIC" id="fig|748449.3.peg.1314"/>
<evidence type="ECO:0000256" key="16">
    <source>
        <dbReference type="HAMAP-Rule" id="MF_01113"/>
    </source>
</evidence>
<dbReference type="NCBIfam" id="NF002677">
    <property type="entry name" value="PRK02406.1"/>
    <property type="match status" value="1"/>
</dbReference>
<evidence type="ECO:0000256" key="4">
    <source>
        <dbReference type="ARBA" id="ARBA00022457"/>
    </source>
</evidence>
<dbReference type="RefSeq" id="WP_015327025.1">
    <property type="nucleotide sequence ID" value="NC_019978.1"/>
</dbReference>
<keyword evidence="7 16" id="KW-0548">Nucleotidyltransferase</keyword>
<dbReference type="SUPFAM" id="SSF56672">
    <property type="entry name" value="DNA/RNA polymerases"/>
    <property type="match status" value="1"/>
</dbReference>
<evidence type="ECO:0000256" key="7">
    <source>
        <dbReference type="ARBA" id="ARBA00022695"/>
    </source>
</evidence>
<dbReference type="AlphaFoldDB" id="L0KB65"/>
<evidence type="ECO:0000256" key="15">
    <source>
        <dbReference type="ARBA" id="ARBA00049244"/>
    </source>
</evidence>
<dbReference type="Gene3D" id="3.30.1490.100">
    <property type="entry name" value="DNA polymerase, Y-family, little finger domain"/>
    <property type="match status" value="1"/>
</dbReference>
<dbReference type="eggNOG" id="COG0389">
    <property type="taxonomic scope" value="Bacteria"/>
</dbReference>
<dbReference type="PANTHER" id="PTHR11076:SF33">
    <property type="entry name" value="DNA POLYMERASE KAPPA"/>
    <property type="match status" value="1"/>
</dbReference>
<dbReference type="FunFam" id="3.30.1490.100:FF:000004">
    <property type="entry name" value="DNA polymerase IV"/>
    <property type="match status" value="1"/>
</dbReference>
<dbReference type="GO" id="GO:0003684">
    <property type="term" value="F:damaged DNA binding"/>
    <property type="evidence" value="ECO:0007669"/>
    <property type="project" value="InterPro"/>
</dbReference>
<dbReference type="GO" id="GO:0006281">
    <property type="term" value="P:DNA repair"/>
    <property type="evidence" value="ECO:0007669"/>
    <property type="project" value="UniProtKB-UniRule"/>
</dbReference>
<comment type="function">
    <text evidence="16">Poorly processive, error-prone DNA polymerase involved in untargeted mutagenesis. Copies undamaged DNA at stalled replication forks, which arise in vivo from mismatched or misaligned primer ends. These misaligned primers can be extended by PolIV. Exhibits no 3'-5' exonuclease (proofreading) activity. May be involved in translesional synthesis, in conjunction with the beta clamp from PolIII.</text>
</comment>
<evidence type="ECO:0000313" key="19">
    <source>
        <dbReference type="Proteomes" id="UP000010880"/>
    </source>
</evidence>
<dbReference type="InterPro" id="IPR043502">
    <property type="entry name" value="DNA/RNA_pol_sf"/>
</dbReference>
<dbReference type="FunFam" id="3.40.1170.60:FF:000001">
    <property type="entry name" value="DNA polymerase IV"/>
    <property type="match status" value="1"/>
</dbReference>
<feature type="binding site" evidence="16">
    <location>
        <position position="9"/>
    </location>
    <ligand>
        <name>Mg(2+)</name>
        <dbReference type="ChEBI" id="CHEBI:18420"/>
    </ligand>
</feature>
<keyword evidence="8 16" id="KW-0235">DNA replication</keyword>
<evidence type="ECO:0000259" key="17">
    <source>
        <dbReference type="PROSITE" id="PS50173"/>
    </source>
</evidence>
<protein>
    <recommendedName>
        <fullName evidence="16">DNA polymerase IV</fullName>
        <shortName evidence="16">Pol IV</shortName>
        <ecNumber evidence="16">2.7.7.7</ecNumber>
    </recommendedName>
</protein>
<evidence type="ECO:0000256" key="14">
    <source>
        <dbReference type="ARBA" id="ARBA00023204"/>
    </source>
</evidence>